<gene>
    <name evidence="2" type="ORF">PV02_09320</name>
</gene>
<dbReference type="InterPro" id="IPR025595">
    <property type="entry name" value="PterinBD-DUF4346"/>
</dbReference>
<dbReference type="Gene3D" id="3.20.20.20">
    <property type="entry name" value="Dihydropteroate synthase-like"/>
    <property type="match status" value="1"/>
</dbReference>
<sequence>MKILVATGHLAEMAVRKSAGDNADVIVADTKIAAFITPGKLLAAIEKNVSRFDYDIIFLPGLVSGDFSKAEARLGCSIRLGPKHAYDLSYVLPFAGSIEFSKQVPACELLVDLRREMAIGKARELEEVAVPAMMLGSLKLGGNSRMKVMAEVVNATGMENDALVRKISSFVAKGADIIDLGASLHATPDDVERAIGIARSVTRLPVSIDTLDTELLMRALETGVDMVLSLDSSNIAVLGPYIAASGVPAVVIPDPDEGLESLRRNIAAARQAGIKRIIADPVLDPIGHGIVDSLVRYKEFHCLYPDVPVFFGVGNVTELLDADSAGANATLCGIGTDVGASILFTPEYSNKAQGSIIELSRASLMMLLAHERDSSPKDLGIDLMGIKEKRRRIDAVLPEDFTEARSGRMWKLDPAGSVRIGIIPDENGNGGLILAEHDTMSVVGKTAAAVMDTLIDRGLISRLEHAGYLGRELKKAEIALKFNRSYSQDDDF</sequence>
<evidence type="ECO:0000313" key="2">
    <source>
        <dbReference type="EMBL" id="MCQ6963315.1"/>
    </source>
</evidence>
<organism evidence="2 3">
    <name type="scientific">Methanolobus chelungpuianus</name>
    <dbReference type="NCBI Taxonomy" id="502115"/>
    <lineage>
        <taxon>Archaea</taxon>
        <taxon>Methanobacteriati</taxon>
        <taxon>Methanobacteriota</taxon>
        <taxon>Stenosarchaea group</taxon>
        <taxon>Methanomicrobia</taxon>
        <taxon>Methanosarcinales</taxon>
        <taxon>Methanosarcinaceae</taxon>
        <taxon>Methanolobus</taxon>
    </lineage>
</organism>
<dbReference type="InterPro" id="IPR011005">
    <property type="entry name" value="Dihydropteroate_synth-like_sf"/>
</dbReference>
<dbReference type="InterPro" id="IPR005236">
    <property type="entry name" value="Dihydropt_synth"/>
</dbReference>
<reference evidence="2 3" key="1">
    <citation type="journal article" date="2011" name="Appl. Environ. Microbiol.">
        <title>Methanogenic archaea isolated from Taiwan's Chelungpu fault.</title>
        <authorList>
            <person name="Wu S.Y."/>
            <person name="Lai M.C."/>
        </authorList>
    </citation>
    <scope>NUCLEOTIDE SEQUENCE [LARGE SCALE GENOMIC DNA]</scope>
    <source>
        <strain evidence="2 3">St545Mb</strain>
    </source>
</reference>
<dbReference type="AlphaFoldDB" id="A0AAE3HB27"/>
<evidence type="ECO:0000313" key="3">
    <source>
        <dbReference type="Proteomes" id="UP001206983"/>
    </source>
</evidence>
<dbReference type="GO" id="GO:0004156">
    <property type="term" value="F:dihydropteroate synthase activity"/>
    <property type="evidence" value="ECO:0007669"/>
    <property type="project" value="TreeGrafter"/>
</dbReference>
<dbReference type="Pfam" id="PF00809">
    <property type="entry name" value="Pterin_bind"/>
    <property type="match status" value="1"/>
</dbReference>
<dbReference type="Pfam" id="PF14251">
    <property type="entry name" value="PterinBD-DUF4346"/>
    <property type="match status" value="1"/>
</dbReference>
<comment type="caution">
    <text evidence="2">The sequence shown here is derived from an EMBL/GenBank/DDBJ whole genome shotgun (WGS) entry which is preliminary data.</text>
</comment>
<evidence type="ECO:0000259" key="1">
    <source>
        <dbReference type="PROSITE" id="PS50972"/>
    </source>
</evidence>
<dbReference type="EMBL" id="JTEO01000005">
    <property type="protein sequence ID" value="MCQ6963315.1"/>
    <property type="molecule type" value="Genomic_DNA"/>
</dbReference>
<dbReference type="PANTHER" id="PTHR20941:SF1">
    <property type="entry name" value="FOLIC ACID SYNTHESIS PROTEIN FOL1"/>
    <property type="match status" value="1"/>
</dbReference>
<dbReference type="InterPro" id="IPR000489">
    <property type="entry name" value="Pterin-binding_dom"/>
</dbReference>
<dbReference type="InterPro" id="IPR045031">
    <property type="entry name" value="DHP_synth-like"/>
</dbReference>
<dbReference type="NCBIfam" id="TIGR00284">
    <property type="entry name" value="dihydropteroate synthase-like protein"/>
    <property type="match status" value="1"/>
</dbReference>
<dbReference type="RefSeq" id="WP_256623159.1">
    <property type="nucleotide sequence ID" value="NZ_JTEO01000005.1"/>
</dbReference>
<dbReference type="PROSITE" id="PS50972">
    <property type="entry name" value="PTERIN_BINDING"/>
    <property type="match status" value="1"/>
</dbReference>
<feature type="domain" description="Pterin-binding" evidence="1">
    <location>
        <begin position="132"/>
        <end position="367"/>
    </location>
</feature>
<dbReference type="Proteomes" id="UP001206983">
    <property type="component" value="Unassembled WGS sequence"/>
</dbReference>
<dbReference type="PANTHER" id="PTHR20941">
    <property type="entry name" value="FOLATE SYNTHESIS PROTEINS"/>
    <property type="match status" value="1"/>
</dbReference>
<accession>A0AAE3HB27</accession>
<keyword evidence="3" id="KW-1185">Reference proteome</keyword>
<proteinExistence type="predicted"/>
<protein>
    <submittedName>
        <fullName evidence="2">Dihydropteroate synthase</fullName>
    </submittedName>
</protein>
<dbReference type="SUPFAM" id="SSF51717">
    <property type="entry name" value="Dihydropteroate synthetase-like"/>
    <property type="match status" value="1"/>
</dbReference>
<dbReference type="GO" id="GO:0046654">
    <property type="term" value="P:tetrahydrofolate biosynthetic process"/>
    <property type="evidence" value="ECO:0007669"/>
    <property type="project" value="TreeGrafter"/>
</dbReference>
<name>A0AAE3HB27_9EURY</name>